<organism evidence="2">
    <name type="scientific">Anguilla anguilla</name>
    <name type="common">European freshwater eel</name>
    <name type="synonym">Muraena anguilla</name>
    <dbReference type="NCBI Taxonomy" id="7936"/>
    <lineage>
        <taxon>Eukaryota</taxon>
        <taxon>Metazoa</taxon>
        <taxon>Chordata</taxon>
        <taxon>Craniata</taxon>
        <taxon>Vertebrata</taxon>
        <taxon>Euteleostomi</taxon>
        <taxon>Actinopterygii</taxon>
        <taxon>Neopterygii</taxon>
        <taxon>Teleostei</taxon>
        <taxon>Anguilliformes</taxon>
        <taxon>Anguillidae</taxon>
        <taxon>Anguilla</taxon>
    </lineage>
</organism>
<keyword evidence="1" id="KW-0472">Membrane</keyword>
<dbReference type="AlphaFoldDB" id="A0A0E9X427"/>
<feature type="transmembrane region" description="Helical" evidence="1">
    <location>
        <begin position="42"/>
        <end position="61"/>
    </location>
</feature>
<reference evidence="2" key="1">
    <citation type="submission" date="2014-11" db="EMBL/GenBank/DDBJ databases">
        <authorList>
            <person name="Amaro Gonzalez C."/>
        </authorList>
    </citation>
    <scope>NUCLEOTIDE SEQUENCE</scope>
</reference>
<proteinExistence type="predicted"/>
<sequence length="62" mass="7295">MCTFMYLCVCIFCIHALALKRVGVLYVSYELLREYFSKVLHFYFHFFSFLSLHTVSSPGLAM</sequence>
<keyword evidence="1" id="KW-0812">Transmembrane</keyword>
<keyword evidence="1" id="KW-1133">Transmembrane helix</keyword>
<name>A0A0E9X427_ANGAN</name>
<evidence type="ECO:0000313" key="2">
    <source>
        <dbReference type="EMBL" id="JAH97477.1"/>
    </source>
</evidence>
<accession>A0A0E9X427</accession>
<dbReference type="EMBL" id="GBXM01011100">
    <property type="protein sequence ID" value="JAH97477.1"/>
    <property type="molecule type" value="Transcribed_RNA"/>
</dbReference>
<protein>
    <submittedName>
        <fullName evidence="2">Uncharacterized protein</fullName>
    </submittedName>
</protein>
<reference evidence="2" key="2">
    <citation type="journal article" date="2015" name="Fish Shellfish Immunol.">
        <title>Early steps in the European eel (Anguilla anguilla)-Vibrio vulnificus interaction in the gills: Role of the RtxA13 toxin.</title>
        <authorList>
            <person name="Callol A."/>
            <person name="Pajuelo D."/>
            <person name="Ebbesson L."/>
            <person name="Teles M."/>
            <person name="MacKenzie S."/>
            <person name="Amaro C."/>
        </authorList>
    </citation>
    <scope>NUCLEOTIDE SEQUENCE</scope>
</reference>
<evidence type="ECO:0000256" key="1">
    <source>
        <dbReference type="SAM" id="Phobius"/>
    </source>
</evidence>